<reference evidence="2 3" key="1">
    <citation type="submission" date="2017-10" db="EMBL/GenBank/DDBJ databases">
        <title>Bacillus sp. nov., a halophilic bacterium isolated from a Keqin Lake.</title>
        <authorList>
            <person name="Wang H."/>
        </authorList>
    </citation>
    <scope>NUCLEOTIDE SEQUENCE [LARGE SCALE GENOMIC DNA]</scope>
    <source>
        <strain evidence="2 3">KCTC 13187</strain>
    </source>
</reference>
<proteinExistence type="inferred from homology"/>
<dbReference type="NCBIfam" id="TIGR00697">
    <property type="entry name" value="queuosine precursor transporter"/>
    <property type="match status" value="1"/>
</dbReference>
<dbReference type="InterPro" id="IPR003744">
    <property type="entry name" value="YhhQ"/>
</dbReference>
<dbReference type="PANTHER" id="PTHR34300">
    <property type="entry name" value="QUEUOSINE PRECURSOR TRANSPORTER-RELATED"/>
    <property type="match status" value="1"/>
</dbReference>
<dbReference type="PANTHER" id="PTHR34300:SF2">
    <property type="entry name" value="QUEUOSINE PRECURSOR TRANSPORTER-RELATED"/>
    <property type="match status" value="1"/>
</dbReference>
<evidence type="ECO:0000313" key="3">
    <source>
        <dbReference type="Proteomes" id="UP000281498"/>
    </source>
</evidence>
<dbReference type="Proteomes" id="UP000281498">
    <property type="component" value="Unassembled WGS sequence"/>
</dbReference>
<dbReference type="GO" id="GO:0005886">
    <property type="term" value="C:plasma membrane"/>
    <property type="evidence" value="ECO:0007669"/>
    <property type="project" value="UniProtKB-SubCell"/>
</dbReference>
<dbReference type="GO" id="GO:0022857">
    <property type="term" value="F:transmembrane transporter activity"/>
    <property type="evidence" value="ECO:0007669"/>
    <property type="project" value="UniProtKB-UniRule"/>
</dbReference>
<keyword evidence="1" id="KW-1133">Transmembrane helix</keyword>
<feature type="transmembrane region" description="Helical" evidence="1">
    <location>
        <begin position="12"/>
        <end position="31"/>
    </location>
</feature>
<feature type="transmembrane region" description="Helical" evidence="1">
    <location>
        <begin position="71"/>
        <end position="90"/>
    </location>
</feature>
<keyword evidence="1" id="KW-0813">Transport</keyword>
<protein>
    <recommendedName>
        <fullName evidence="1">Probable queuosine precursor transporter</fullName>
        <shortName evidence="1">Q precursor transporter</shortName>
    </recommendedName>
</protein>
<comment type="function">
    <text evidence="1">Involved in the import of queuosine (Q) precursors, required for Q precursor salvage.</text>
</comment>
<feature type="transmembrane region" description="Helical" evidence="1">
    <location>
        <begin position="37"/>
        <end position="59"/>
    </location>
</feature>
<dbReference type="Pfam" id="PF02592">
    <property type="entry name" value="Vut_1"/>
    <property type="match status" value="1"/>
</dbReference>
<comment type="similarity">
    <text evidence="1">Belongs to the vitamin uptake transporter (VUT/ECF) (TC 2.A.88) family. Q precursor transporter subfamily.</text>
</comment>
<feature type="transmembrane region" description="Helical" evidence="1">
    <location>
        <begin position="110"/>
        <end position="128"/>
    </location>
</feature>
<evidence type="ECO:0000256" key="1">
    <source>
        <dbReference type="HAMAP-Rule" id="MF_02088"/>
    </source>
</evidence>
<accession>A0A3A9K5R8</accession>
<gene>
    <name evidence="2" type="ORF">CR203_05265</name>
</gene>
<dbReference type="AlphaFoldDB" id="A0A3A9K5R8"/>
<feature type="transmembrane region" description="Helical" evidence="1">
    <location>
        <begin position="158"/>
        <end position="180"/>
    </location>
</feature>
<comment type="caution">
    <text evidence="2">The sequence shown here is derived from an EMBL/GenBank/DDBJ whole genome shotgun (WGS) entry which is preliminary data.</text>
</comment>
<keyword evidence="1" id="KW-0472">Membrane</keyword>
<dbReference type="EMBL" id="PDOE01000002">
    <property type="protein sequence ID" value="RKL67917.1"/>
    <property type="molecule type" value="Genomic_DNA"/>
</dbReference>
<evidence type="ECO:0000313" key="2">
    <source>
        <dbReference type="EMBL" id="RKL67917.1"/>
    </source>
</evidence>
<keyword evidence="1" id="KW-0812">Transmembrane</keyword>
<dbReference type="OrthoDB" id="9805479at2"/>
<sequence>MKEVFALNKQDKLILLVGIFFTALFVSNVVSVKLFTVGSVVLTAGLLTYPLTFLITDSISEVFGKSTAKKVVLIGLFTNLMMLVFFFGAVQLPPAEFWGMQSEFEMIIGAVPRVVAASLIAYFLSQLFDVHLFHKLKQATNGKHLWLRNNASTSASQLLDSTIFVTIAFAGTMPLGALVFMIVTQYLVKLVIALADTPFVYMTVKWLENKDKDTDTEESTYVS</sequence>
<organism evidence="2 3">
    <name type="scientific">Salipaludibacillus neizhouensis</name>
    <dbReference type="NCBI Taxonomy" id="885475"/>
    <lineage>
        <taxon>Bacteria</taxon>
        <taxon>Bacillati</taxon>
        <taxon>Bacillota</taxon>
        <taxon>Bacilli</taxon>
        <taxon>Bacillales</taxon>
        <taxon>Bacillaceae</taxon>
    </lineage>
</organism>
<comment type="subcellular location">
    <subcellularLocation>
        <location evidence="1">Cell membrane</location>
        <topology evidence="1">Multi-pass membrane protein</topology>
    </subcellularLocation>
</comment>
<keyword evidence="3" id="KW-1185">Reference proteome</keyword>
<name>A0A3A9K5R8_9BACI</name>
<keyword evidence="1" id="KW-1003">Cell membrane</keyword>
<dbReference type="HAMAP" id="MF_02088">
    <property type="entry name" value="Q_prec_transport"/>
    <property type="match status" value="1"/>
</dbReference>